<evidence type="ECO:0000313" key="7">
    <source>
        <dbReference type="EMBL" id="CAD8477272.1"/>
    </source>
</evidence>
<keyword evidence="3" id="KW-0812">Transmembrane</keyword>
<evidence type="ECO:0000256" key="1">
    <source>
        <dbReference type="ARBA" id="ARBA00004141"/>
    </source>
</evidence>
<name>A0A7S0HEF6_9CRYP</name>
<keyword evidence="5" id="KW-0472">Membrane</keyword>
<keyword evidence="4" id="KW-1133">Transmembrane helix</keyword>
<organism evidence="7">
    <name type="scientific">Hanusia phi</name>
    <dbReference type="NCBI Taxonomy" id="3032"/>
    <lineage>
        <taxon>Eukaryota</taxon>
        <taxon>Cryptophyceae</taxon>
        <taxon>Pyrenomonadales</taxon>
        <taxon>Geminigeraceae</taxon>
        <taxon>Hanusia</taxon>
    </lineage>
</organism>
<reference evidence="7" key="1">
    <citation type="submission" date="2021-01" db="EMBL/GenBank/DDBJ databases">
        <authorList>
            <person name="Corre E."/>
            <person name="Pelletier E."/>
            <person name="Niang G."/>
            <person name="Scheremetjew M."/>
            <person name="Finn R."/>
            <person name="Kale V."/>
            <person name="Holt S."/>
            <person name="Cochrane G."/>
            <person name="Meng A."/>
            <person name="Brown T."/>
            <person name="Cohen L."/>
        </authorList>
    </citation>
    <scope>NUCLEOTIDE SEQUENCE</scope>
    <source>
        <strain evidence="7">CCMP325</strain>
    </source>
</reference>
<dbReference type="PANTHER" id="PTHR10877">
    <property type="entry name" value="POLYCYSTIN FAMILY MEMBER"/>
    <property type="match status" value="1"/>
</dbReference>
<accession>A0A7S0HEF6</accession>
<dbReference type="EMBL" id="HBEO01009659">
    <property type="protein sequence ID" value="CAD8477272.1"/>
    <property type="molecule type" value="Transcribed_RNA"/>
</dbReference>
<dbReference type="AlphaFoldDB" id="A0A7S0HEF6"/>
<evidence type="ECO:0000256" key="5">
    <source>
        <dbReference type="ARBA" id="ARBA00023136"/>
    </source>
</evidence>
<comment type="similarity">
    <text evidence="2">Belongs to the polycystin family.</text>
</comment>
<evidence type="ECO:0000259" key="6">
    <source>
        <dbReference type="Pfam" id="PF20519"/>
    </source>
</evidence>
<evidence type="ECO:0000256" key="2">
    <source>
        <dbReference type="ARBA" id="ARBA00007200"/>
    </source>
</evidence>
<evidence type="ECO:0000256" key="3">
    <source>
        <dbReference type="ARBA" id="ARBA00022692"/>
    </source>
</evidence>
<protein>
    <recommendedName>
        <fullName evidence="6">Polycystin domain-containing protein</fullName>
    </recommendedName>
</protein>
<dbReference type="InterPro" id="IPR046791">
    <property type="entry name" value="Polycystin_dom"/>
</dbReference>
<feature type="domain" description="Polycystin" evidence="6">
    <location>
        <begin position="110"/>
        <end position="315"/>
    </location>
</feature>
<dbReference type="Pfam" id="PF20519">
    <property type="entry name" value="Polycystin_dom"/>
    <property type="match status" value="1"/>
</dbReference>
<dbReference type="GO" id="GO:0016020">
    <property type="term" value="C:membrane"/>
    <property type="evidence" value="ECO:0007669"/>
    <property type="project" value="UniProtKB-SubCell"/>
</dbReference>
<sequence length="340" mass="37960">MVHPRFVVTRKVKQNFEQKSHHDKAATATGVVPGGTFDHDDEETDHPFVRRRSSVLAQLKEGIFTNNPRFWETLTYIIFLMIFTWVCMNAQGGSKSYSLAQSVRNSFSSFESISSPGGWFDFMQTVFVPAVLPVSWYNNDPLTASDLRQVNMQFLLLGTVSARQVRVKPNTCNVIKGSKMSVYADICYGPYSSSNEDRTPYGPTYATDVNMQKFNYQTALELGCKVGCSTRGVLNSYSGGGYKEDIPSPRNLTAQADAIAKILQLKTDRWIDKRTRAVIVEFAMYNLATNLIAVVQLLYEEDEAGSVSAFIQVIALNIKHLYSDQGSAVDLVAGQIRTLH</sequence>
<dbReference type="PANTHER" id="PTHR10877:SF183">
    <property type="entry name" value="AT14535P-RELATED"/>
    <property type="match status" value="1"/>
</dbReference>
<comment type="subcellular location">
    <subcellularLocation>
        <location evidence="1">Membrane</location>
        <topology evidence="1">Multi-pass membrane protein</topology>
    </subcellularLocation>
</comment>
<dbReference type="InterPro" id="IPR051223">
    <property type="entry name" value="Polycystin"/>
</dbReference>
<proteinExistence type="inferred from homology"/>
<evidence type="ECO:0000256" key="4">
    <source>
        <dbReference type="ARBA" id="ARBA00022989"/>
    </source>
</evidence>
<gene>
    <name evidence="7" type="ORF">HPHI1048_LOCUS6770</name>
</gene>